<organism evidence="1 2">
    <name type="scientific">Strongyloides venezuelensis</name>
    <name type="common">Threadworm</name>
    <dbReference type="NCBI Taxonomy" id="75913"/>
    <lineage>
        <taxon>Eukaryota</taxon>
        <taxon>Metazoa</taxon>
        <taxon>Ecdysozoa</taxon>
        <taxon>Nematoda</taxon>
        <taxon>Chromadorea</taxon>
        <taxon>Rhabditida</taxon>
        <taxon>Tylenchina</taxon>
        <taxon>Panagrolaimomorpha</taxon>
        <taxon>Strongyloidoidea</taxon>
        <taxon>Strongyloididae</taxon>
        <taxon>Strongyloides</taxon>
    </lineage>
</organism>
<protein>
    <submittedName>
        <fullName evidence="2">Beclin-1-like protein</fullName>
    </submittedName>
</protein>
<dbReference type="WBParaSite" id="SVE_0464100.1">
    <property type="protein sequence ID" value="SVE_0464100.1"/>
    <property type="gene ID" value="SVE_0464100"/>
</dbReference>
<reference evidence="1" key="1">
    <citation type="submission" date="2014-07" db="EMBL/GenBank/DDBJ databases">
        <authorList>
            <person name="Martin A.A"/>
            <person name="De Silva N."/>
        </authorList>
    </citation>
    <scope>NUCLEOTIDE SEQUENCE</scope>
</reference>
<keyword evidence="1" id="KW-1185">Reference proteome</keyword>
<dbReference type="AlphaFoldDB" id="A0A0K0F745"/>
<evidence type="ECO:0000313" key="2">
    <source>
        <dbReference type="WBParaSite" id="SVE_0464100.1"/>
    </source>
</evidence>
<sequence>MISIVEDVFDIPLITRENKLFDKDYQITTHNILHSFIENEPISSSLECFVCNEIMDDDGDIFYDAVEILDNLNDTSIKNSENFTRKCCDKSSIIFTDTENINGNFLELNLDMSKFYHESNRFPYFSRKRNSNKVFLQQQKISKNSIVNSLDNYEEKESYIRFHIQFHPIVLISTKSNNITTKYNKTATYSIQPTEANFNIMMKLKSY</sequence>
<name>A0A0K0F745_STRVS</name>
<dbReference type="Proteomes" id="UP000035680">
    <property type="component" value="Unassembled WGS sequence"/>
</dbReference>
<proteinExistence type="predicted"/>
<accession>A0A0K0F745</accession>
<reference evidence="2" key="2">
    <citation type="submission" date="2015-08" db="UniProtKB">
        <authorList>
            <consortium name="WormBaseParasite"/>
        </authorList>
    </citation>
    <scope>IDENTIFICATION</scope>
</reference>
<evidence type="ECO:0000313" key="1">
    <source>
        <dbReference type="Proteomes" id="UP000035680"/>
    </source>
</evidence>